<accession>A0A7J7MPQ7</accession>
<evidence type="ECO:0000256" key="8">
    <source>
        <dbReference type="PROSITE-ProRule" id="PRU00047"/>
    </source>
</evidence>
<name>A0A7J7MPQ7_9MAGN</name>
<dbReference type="Pfam" id="PF26138">
    <property type="entry name" value="DUF8040"/>
    <property type="match status" value="1"/>
</dbReference>
<feature type="region of interest" description="Disordered" evidence="10">
    <location>
        <begin position="1050"/>
        <end position="1092"/>
    </location>
</feature>
<keyword evidence="7" id="KW-0539">Nucleus</keyword>
<feature type="region of interest" description="Disordered" evidence="10">
    <location>
        <begin position="185"/>
        <end position="209"/>
    </location>
</feature>
<keyword evidence="6" id="KW-0378">Hydrolase</keyword>
<feature type="compositionally biased region" description="Low complexity" evidence="10">
    <location>
        <begin position="189"/>
        <end position="202"/>
    </location>
</feature>
<evidence type="ECO:0000256" key="9">
    <source>
        <dbReference type="SAM" id="Coils"/>
    </source>
</evidence>
<keyword evidence="4" id="KW-0540">Nuclease</keyword>
<evidence type="ECO:0000256" key="2">
    <source>
        <dbReference type="ARBA" id="ARBA00004123"/>
    </source>
</evidence>
<sequence length="1127" mass="127099">MVAHRNIIPQKGNKNVLVRNMLYLVYLYAKGLRIDLVLIIMHEMIAKANLDYQTRTLLYSRFISQLLTEMGYVIRPDEEVDAKNKVINLRSWENSKKHMITKSASETEGDAGDSRTESALVRRAVRPPTSRTATTSIYGTSTSAPTGVVPYDFASLYTYLESFSARVDSRLSGIDSRIDRLQSSVDALSSRGGASSSGPPAADTDQESDFKGQALEYGCSCLEQASAVSRGYPLSESTRGATTAGLTYSEQGREHINEILNGPNQIAYDSLRMNKDAFVSLCVHFGARGWVIDSQYIDMEQNMAIFLETIAYSVRNRIMKQKYQHSGATICRCFHEVLRGMLHFSKEMIVPPNLQEPREICIHKRLREGPFKGVNKAIDDTLSSAQVPKSDQIPFRAKGKGECFQNVIAICDFDMNLIYVQAGWEGTAHDSNVLTQTVRDPANKFPLPPTEDMYYLCDAAYVHTKYFMCPFRGVRVTWDDSDDEHDNNESHSQVVDNGNFIAYPAFLTCGNSTFDVFELENSDKNQSNREQDEFDDPTLEDLYAQTLAKCMKLGKRNKVLKDQIDTLTCELQSKTESTSHEIKVLENEKLGLSDKIVFLEKEVNDAEEKMKSILDELRLAKLDVVLSQQKLEKLCHGAKNIDKMLCMGKTDSDKRGLGYEKSLPSTKTPQITKFVKVTVATSFPKHNMIPTTYDHAQRVSYSQIYYCSSCGRKGHIASYCRFVGPYQSYVRLFNGYRYNSNAMSTNVKRVNTSRLFAQETTGRRTLQRIWIPLSPPRAIRRNGDGRIEVQGWDCLALFCELLVKGGGVSSAGARGPYPPNWDTLKSGFKFYGYQKELTLDRAELCEKYHDIATIFEIFDIHGTSLHKTFWVTIDGTVFHINANDIRKAFGLGEPGHSDESPLEWPPVLSEFPSKEEMEQELIVSGKKQGTYLKRKKLSPAICLFLMVAHRNIIPQLGNKNVLVGNTIYLVYLYAKGINVDLVMIILHEMFTTANPDHQTRPLPYSRFIAQLLTDMGYVIRPDEEIDEKNEVINSRYWEKSRKHMIPVLKSETEGDVADSGTESIPTRRAARASTSRTVPTDLPGPSSSAPTGLVSQDLAALHSYIETHFTTMETRFTAMETQIQSQF</sequence>
<evidence type="ECO:0000313" key="13">
    <source>
        <dbReference type="Proteomes" id="UP000541444"/>
    </source>
</evidence>
<evidence type="ECO:0000256" key="7">
    <source>
        <dbReference type="ARBA" id="ARBA00023242"/>
    </source>
</evidence>
<proteinExistence type="inferred from homology"/>
<dbReference type="AlphaFoldDB" id="A0A7J7MPQ7"/>
<dbReference type="PANTHER" id="PTHR22930">
    <property type="match status" value="1"/>
</dbReference>
<evidence type="ECO:0000256" key="10">
    <source>
        <dbReference type="SAM" id="MobiDB-lite"/>
    </source>
</evidence>
<comment type="similarity">
    <text evidence="3">Belongs to the HARBI1 family.</text>
</comment>
<keyword evidence="13" id="KW-1185">Reference proteome</keyword>
<evidence type="ECO:0000313" key="12">
    <source>
        <dbReference type="EMBL" id="KAF6156698.1"/>
    </source>
</evidence>
<dbReference type="InterPro" id="IPR045249">
    <property type="entry name" value="HARBI1-like"/>
</dbReference>
<evidence type="ECO:0000256" key="4">
    <source>
        <dbReference type="ARBA" id="ARBA00022722"/>
    </source>
</evidence>
<dbReference type="OrthoDB" id="1681765at2759"/>
<dbReference type="Pfam" id="PF13359">
    <property type="entry name" value="DDE_Tnp_4"/>
    <property type="match status" value="1"/>
</dbReference>
<dbReference type="PROSITE" id="PS50158">
    <property type="entry name" value="ZF_CCHC"/>
    <property type="match status" value="1"/>
</dbReference>
<dbReference type="GO" id="GO:0004518">
    <property type="term" value="F:nuclease activity"/>
    <property type="evidence" value="ECO:0007669"/>
    <property type="project" value="UniProtKB-KW"/>
</dbReference>
<keyword evidence="9" id="KW-0175">Coiled coil</keyword>
<comment type="caution">
    <text evidence="12">The sequence shown here is derived from an EMBL/GenBank/DDBJ whole genome shotgun (WGS) entry which is preliminary data.</text>
</comment>
<keyword evidence="8" id="KW-0863">Zinc-finger</keyword>
<reference evidence="12 13" key="1">
    <citation type="journal article" date="2020" name="IScience">
        <title>Genome Sequencing of the Endangered Kingdonia uniflora (Circaeasteraceae, Ranunculales) Reveals Potential Mechanisms of Evolutionary Specialization.</title>
        <authorList>
            <person name="Sun Y."/>
            <person name="Deng T."/>
            <person name="Zhang A."/>
            <person name="Moore M.J."/>
            <person name="Landis J.B."/>
            <person name="Lin N."/>
            <person name="Zhang H."/>
            <person name="Zhang X."/>
            <person name="Huang J."/>
            <person name="Zhang X."/>
            <person name="Sun H."/>
            <person name="Wang H."/>
        </authorList>
    </citation>
    <scope>NUCLEOTIDE SEQUENCE [LARGE SCALE GENOMIC DNA]</scope>
    <source>
        <strain evidence="12">TB1705</strain>
        <tissue evidence="12">Leaf</tissue>
    </source>
</reference>
<dbReference type="GO" id="GO:0016787">
    <property type="term" value="F:hydrolase activity"/>
    <property type="evidence" value="ECO:0007669"/>
    <property type="project" value="UniProtKB-KW"/>
</dbReference>
<dbReference type="PANTHER" id="PTHR22930:SF265">
    <property type="entry name" value="MYB_SANT-LIKE DOMAIN, HARBINGER TRANSPOSASE-DERIVED NUCLEASE DOMAIN-CONTAINING PROTEIN"/>
    <property type="match status" value="1"/>
</dbReference>
<organism evidence="12 13">
    <name type="scientific">Kingdonia uniflora</name>
    <dbReference type="NCBI Taxonomy" id="39325"/>
    <lineage>
        <taxon>Eukaryota</taxon>
        <taxon>Viridiplantae</taxon>
        <taxon>Streptophyta</taxon>
        <taxon>Embryophyta</taxon>
        <taxon>Tracheophyta</taxon>
        <taxon>Spermatophyta</taxon>
        <taxon>Magnoliopsida</taxon>
        <taxon>Ranunculales</taxon>
        <taxon>Circaeasteraceae</taxon>
        <taxon>Kingdonia</taxon>
    </lineage>
</organism>
<evidence type="ECO:0000256" key="6">
    <source>
        <dbReference type="ARBA" id="ARBA00022801"/>
    </source>
</evidence>
<gene>
    <name evidence="12" type="ORF">GIB67_033587</name>
</gene>
<comment type="cofactor">
    <cofactor evidence="1">
        <name>a divalent metal cation</name>
        <dbReference type="ChEBI" id="CHEBI:60240"/>
    </cofactor>
</comment>
<evidence type="ECO:0000256" key="3">
    <source>
        <dbReference type="ARBA" id="ARBA00006958"/>
    </source>
</evidence>
<comment type="subcellular location">
    <subcellularLocation>
        <location evidence="2">Nucleus</location>
    </subcellularLocation>
</comment>
<dbReference type="GO" id="GO:0003676">
    <property type="term" value="F:nucleic acid binding"/>
    <property type="evidence" value="ECO:0007669"/>
    <property type="project" value="InterPro"/>
</dbReference>
<dbReference type="Proteomes" id="UP000541444">
    <property type="component" value="Unassembled WGS sequence"/>
</dbReference>
<evidence type="ECO:0000256" key="5">
    <source>
        <dbReference type="ARBA" id="ARBA00022723"/>
    </source>
</evidence>
<feature type="coiled-coil region" evidence="9">
    <location>
        <begin position="557"/>
        <end position="623"/>
    </location>
</feature>
<keyword evidence="5" id="KW-0479">Metal-binding</keyword>
<feature type="domain" description="CCHC-type" evidence="11">
    <location>
        <begin position="707"/>
        <end position="721"/>
    </location>
</feature>
<keyword evidence="8" id="KW-0862">Zinc</keyword>
<protein>
    <recommendedName>
        <fullName evidence="11">CCHC-type domain-containing protein</fullName>
    </recommendedName>
</protein>
<dbReference type="InterPro" id="IPR027806">
    <property type="entry name" value="HARBI1_dom"/>
</dbReference>
<dbReference type="InterPro" id="IPR001878">
    <property type="entry name" value="Znf_CCHC"/>
</dbReference>
<dbReference type="GO" id="GO:0008270">
    <property type="term" value="F:zinc ion binding"/>
    <property type="evidence" value="ECO:0007669"/>
    <property type="project" value="UniProtKB-KW"/>
</dbReference>
<evidence type="ECO:0000259" key="11">
    <source>
        <dbReference type="PROSITE" id="PS50158"/>
    </source>
</evidence>
<dbReference type="EMBL" id="JACGCM010001310">
    <property type="protein sequence ID" value="KAF6156698.1"/>
    <property type="molecule type" value="Genomic_DNA"/>
</dbReference>
<dbReference type="GO" id="GO:0005634">
    <property type="term" value="C:nucleus"/>
    <property type="evidence" value="ECO:0007669"/>
    <property type="project" value="UniProtKB-SubCell"/>
</dbReference>
<dbReference type="InterPro" id="IPR058353">
    <property type="entry name" value="DUF8040"/>
</dbReference>
<evidence type="ECO:0000256" key="1">
    <source>
        <dbReference type="ARBA" id="ARBA00001968"/>
    </source>
</evidence>